<feature type="compositionally biased region" description="Polar residues" evidence="1">
    <location>
        <begin position="353"/>
        <end position="367"/>
    </location>
</feature>
<feature type="domain" description="AAA+ ATPase lid" evidence="3">
    <location>
        <begin position="162"/>
        <end position="278"/>
    </location>
</feature>
<evidence type="ECO:0000259" key="3">
    <source>
        <dbReference type="Pfam" id="PF23232"/>
    </source>
</evidence>
<reference evidence="4 5" key="1">
    <citation type="submission" date="2024-07" db="EMBL/GenBank/DDBJ databases">
        <title>Section-level genome sequencing and comparative genomics of Aspergillus sections Usti and Cavernicolus.</title>
        <authorList>
            <consortium name="Lawrence Berkeley National Laboratory"/>
            <person name="Nybo J.L."/>
            <person name="Vesth T.C."/>
            <person name="Theobald S."/>
            <person name="Frisvad J.C."/>
            <person name="Larsen T.O."/>
            <person name="Kjaerboelling I."/>
            <person name="Rothschild-Mancinelli K."/>
            <person name="Lyhne E.K."/>
            <person name="Kogle M.E."/>
            <person name="Barry K."/>
            <person name="Clum A."/>
            <person name="Na H."/>
            <person name="Ledsgaard L."/>
            <person name="Lin J."/>
            <person name="Lipzen A."/>
            <person name="Kuo A."/>
            <person name="Riley R."/>
            <person name="Mondo S."/>
            <person name="Labutti K."/>
            <person name="Haridas S."/>
            <person name="Pangalinan J."/>
            <person name="Salamov A.A."/>
            <person name="Simmons B.A."/>
            <person name="Magnuson J.K."/>
            <person name="Chen J."/>
            <person name="Drula E."/>
            <person name="Henrissat B."/>
            <person name="Wiebenga A."/>
            <person name="Lubbers R.J."/>
            <person name="Gomes A.C."/>
            <person name="Makela M.R."/>
            <person name="Stajich J."/>
            <person name="Grigoriev I.V."/>
            <person name="Mortensen U.H."/>
            <person name="De Vries R.P."/>
            <person name="Baker S.E."/>
            <person name="Andersen M.R."/>
        </authorList>
    </citation>
    <scope>NUCLEOTIDE SEQUENCE [LARGE SCALE GENOMIC DNA]</scope>
    <source>
        <strain evidence="4 5">CBS 209.92</strain>
    </source>
</reference>
<dbReference type="InterPro" id="IPR003959">
    <property type="entry name" value="ATPase_AAA_core"/>
</dbReference>
<dbReference type="PANTHER" id="PTHR46411:SF3">
    <property type="entry name" value="AAA+ ATPASE DOMAIN-CONTAINING PROTEIN"/>
    <property type="match status" value="1"/>
</dbReference>
<name>A0ABR4G0M6_9EURO</name>
<dbReference type="PANTHER" id="PTHR46411">
    <property type="entry name" value="FAMILY ATPASE, PUTATIVE-RELATED"/>
    <property type="match status" value="1"/>
</dbReference>
<protein>
    <submittedName>
        <fullName evidence="4">P-loop containing nucleoside triphosphate hydrolase protein</fullName>
    </submittedName>
</protein>
<keyword evidence="5" id="KW-1185">Reference proteome</keyword>
<evidence type="ECO:0000313" key="4">
    <source>
        <dbReference type="EMBL" id="KAL2789048.1"/>
    </source>
</evidence>
<dbReference type="GO" id="GO:0016787">
    <property type="term" value="F:hydrolase activity"/>
    <property type="evidence" value="ECO:0007669"/>
    <property type="project" value="UniProtKB-KW"/>
</dbReference>
<sequence length="452" mass="51471">MVETLHLRRLEDTGDPFRDLAITPGHKKVNWSLVHSHFEKRKMEQTHSFYDISQDIIHNKGRGLVVLLHGVPGVGKTSTAEAVAQKWKKPLLTITCGDLGLEAAEVEKSLKEIFRLAQFWEFFLRVLEYYSGILFLTTNRVGNMDEAFKSRIHMSLYYPPLKLEQTKKIWTMNLARLEAIEKERHRATGQPKLSIATVNIMKFAMEPFAETNKMGKAWNGRQIRNAFLTAAALARYDQHSTKSKPHDGSTHDITVKHFKIVAEASWGFDKYLHETKGKSDAQLARYAGTRSDHITGSTPIQSPPAVSDRGSPYPPRPHGYQSSSNYESAYAEQQYEARARDPGVSPGRFPFTSFDSTPMTEPQYHTRSQPRHTSMLEPYFERHDITHESSHYGRQPHHAEGYPPSSRPRTPQPPPETRADQRTESLLSAPRDVTSGHLQTEDPGYFDEEGYL</sequence>
<dbReference type="InterPro" id="IPR027417">
    <property type="entry name" value="P-loop_NTPase"/>
</dbReference>
<comment type="caution">
    <text evidence="4">The sequence shown here is derived from an EMBL/GenBank/DDBJ whole genome shotgun (WGS) entry which is preliminary data.</text>
</comment>
<keyword evidence="4" id="KW-0378">Hydrolase</keyword>
<proteinExistence type="predicted"/>
<feature type="region of interest" description="Disordered" evidence="1">
    <location>
        <begin position="290"/>
        <end position="372"/>
    </location>
</feature>
<accession>A0ABR4G0M6</accession>
<dbReference type="Gene3D" id="3.40.50.300">
    <property type="entry name" value="P-loop containing nucleotide triphosphate hydrolases"/>
    <property type="match status" value="1"/>
</dbReference>
<evidence type="ECO:0000313" key="5">
    <source>
        <dbReference type="Proteomes" id="UP001610563"/>
    </source>
</evidence>
<organism evidence="4 5">
    <name type="scientific">Aspergillus keveii</name>
    <dbReference type="NCBI Taxonomy" id="714993"/>
    <lineage>
        <taxon>Eukaryota</taxon>
        <taxon>Fungi</taxon>
        <taxon>Dikarya</taxon>
        <taxon>Ascomycota</taxon>
        <taxon>Pezizomycotina</taxon>
        <taxon>Eurotiomycetes</taxon>
        <taxon>Eurotiomycetidae</taxon>
        <taxon>Eurotiales</taxon>
        <taxon>Aspergillaceae</taxon>
        <taxon>Aspergillus</taxon>
        <taxon>Aspergillus subgen. Nidulantes</taxon>
    </lineage>
</organism>
<evidence type="ECO:0000256" key="1">
    <source>
        <dbReference type="SAM" id="MobiDB-lite"/>
    </source>
</evidence>
<dbReference type="EMBL" id="JBFTWV010000070">
    <property type="protein sequence ID" value="KAL2789048.1"/>
    <property type="molecule type" value="Genomic_DNA"/>
</dbReference>
<gene>
    <name evidence="4" type="ORF">BJX66DRAFT_339728</name>
</gene>
<dbReference type="Proteomes" id="UP001610563">
    <property type="component" value="Unassembled WGS sequence"/>
</dbReference>
<dbReference type="Pfam" id="PF00004">
    <property type="entry name" value="AAA"/>
    <property type="match status" value="1"/>
</dbReference>
<evidence type="ECO:0000259" key="2">
    <source>
        <dbReference type="Pfam" id="PF00004"/>
    </source>
</evidence>
<feature type="domain" description="ATPase AAA-type core" evidence="2">
    <location>
        <begin position="66"/>
        <end position="118"/>
    </location>
</feature>
<feature type="region of interest" description="Disordered" evidence="1">
    <location>
        <begin position="388"/>
        <end position="452"/>
    </location>
</feature>
<dbReference type="SUPFAM" id="SSF52540">
    <property type="entry name" value="P-loop containing nucleoside triphosphate hydrolases"/>
    <property type="match status" value="1"/>
</dbReference>
<dbReference type="Pfam" id="PF23232">
    <property type="entry name" value="AAA_lid_13"/>
    <property type="match status" value="1"/>
</dbReference>
<dbReference type="InterPro" id="IPR056599">
    <property type="entry name" value="AAA_lid_fung"/>
</dbReference>